<evidence type="ECO:0000256" key="5">
    <source>
        <dbReference type="SAM" id="MobiDB-lite"/>
    </source>
</evidence>
<reference evidence="7 8" key="1">
    <citation type="journal article" date="2024" name="Nat. Commun.">
        <title>Phylogenomics reveals the evolutionary origins of lichenization in chlorophyte algae.</title>
        <authorList>
            <person name="Puginier C."/>
            <person name="Libourel C."/>
            <person name="Otte J."/>
            <person name="Skaloud P."/>
            <person name="Haon M."/>
            <person name="Grisel S."/>
            <person name="Petersen M."/>
            <person name="Berrin J.G."/>
            <person name="Delaux P.M."/>
            <person name="Dal Grande F."/>
            <person name="Keller J."/>
        </authorList>
    </citation>
    <scope>NUCLEOTIDE SEQUENCE [LARGE SCALE GENOMIC DNA]</scope>
    <source>
        <strain evidence="7 8">SAG 2036</strain>
    </source>
</reference>
<evidence type="ECO:0000256" key="4">
    <source>
        <dbReference type="ARBA" id="ARBA00022840"/>
    </source>
</evidence>
<evidence type="ECO:0000313" key="8">
    <source>
        <dbReference type="Proteomes" id="UP001465755"/>
    </source>
</evidence>
<feature type="region of interest" description="Disordered" evidence="5">
    <location>
        <begin position="49"/>
        <end position="139"/>
    </location>
</feature>
<feature type="compositionally biased region" description="Acidic residues" evidence="5">
    <location>
        <begin position="383"/>
        <end position="397"/>
    </location>
</feature>
<protein>
    <recommendedName>
        <fullName evidence="6">HSA domain-containing protein</fullName>
    </recommendedName>
</protein>
<dbReference type="GO" id="GO:0004386">
    <property type="term" value="F:helicase activity"/>
    <property type="evidence" value="ECO:0007669"/>
    <property type="project" value="UniProtKB-KW"/>
</dbReference>
<dbReference type="PANTHER" id="PTHR45685">
    <property type="entry name" value="HELICASE SRCAP-RELATED"/>
    <property type="match status" value="1"/>
</dbReference>
<keyword evidence="3" id="KW-0378">Hydrolase</keyword>
<dbReference type="GO" id="GO:0003677">
    <property type="term" value="F:DNA binding"/>
    <property type="evidence" value="ECO:0007669"/>
    <property type="project" value="UniProtKB-KW"/>
</dbReference>
<dbReference type="GO" id="GO:0005524">
    <property type="term" value="F:ATP binding"/>
    <property type="evidence" value="ECO:0007669"/>
    <property type="project" value="UniProtKB-KW"/>
</dbReference>
<dbReference type="InterPro" id="IPR014012">
    <property type="entry name" value="HSA_dom"/>
</dbReference>
<dbReference type="Pfam" id="PF07529">
    <property type="entry name" value="HSA"/>
    <property type="match status" value="1"/>
</dbReference>
<dbReference type="GO" id="GO:0042393">
    <property type="term" value="F:histone binding"/>
    <property type="evidence" value="ECO:0007669"/>
    <property type="project" value="TreeGrafter"/>
</dbReference>
<feature type="compositionally biased region" description="Low complexity" evidence="5">
    <location>
        <begin position="568"/>
        <end position="579"/>
    </location>
</feature>
<dbReference type="InterPro" id="IPR050520">
    <property type="entry name" value="INO80/SWR1_helicase"/>
</dbReference>
<keyword evidence="4" id="KW-0067">ATP-binding</keyword>
<keyword evidence="8" id="KW-1185">Reference proteome</keyword>
<evidence type="ECO:0000256" key="1">
    <source>
        <dbReference type="ARBA" id="ARBA00004123"/>
    </source>
</evidence>
<dbReference type="EMBL" id="JALJOQ010000139">
    <property type="protein sequence ID" value="KAK9794368.1"/>
    <property type="molecule type" value="Genomic_DNA"/>
</dbReference>
<name>A0AAW1NTZ6_9CHLO</name>
<feature type="region of interest" description="Disordered" evidence="5">
    <location>
        <begin position="198"/>
        <end position="225"/>
    </location>
</feature>
<keyword evidence="3" id="KW-0347">Helicase</keyword>
<feature type="compositionally biased region" description="Polar residues" evidence="5">
    <location>
        <begin position="632"/>
        <end position="641"/>
    </location>
</feature>
<organism evidence="7 8">
    <name type="scientific">Symbiochloris irregularis</name>
    <dbReference type="NCBI Taxonomy" id="706552"/>
    <lineage>
        <taxon>Eukaryota</taxon>
        <taxon>Viridiplantae</taxon>
        <taxon>Chlorophyta</taxon>
        <taxon>core chlorophytes</taxon>
        <taxon>Trebouxiophyceae</taxon>
        <taxon>Trebouxiales</taxon>
        <taxon>Trebouxiaceae</taxon>
        <taxon>Symbiochloris</taxon>
    </lineage>
</organism>
<evidence type="ECO:0000259" key="6">
    <source>
        <dbReference type="PROSITE" id="PS51204"/>
    </source>
</evidence>
<feature type="compositionally biased region" description="Acidic residues" evidence="5">
    <location>
        <begin position="340"/>
        <end position="370"/>
    </location>
</feature>
<feature type="region of interest" description="Disordered" evidence="5">
    <location>
        <begin position="287"/>
        <end position="307"/>
    </location>
</feature>
<comment type="subcellular location">
    <subcellularLocation>
        <location evidence="1">Nucleus</location>
    </subcellularLocation>
</comment>
<feature type="region of interest" description="Disordered" evidence="5">
    <location>
        <begin position="543"/>
        <end position="648"/>
    </location>
</feature>
<dbReference type="PROSITE" id="PS51204">
    <property type="entry name" value="HSA"/>
    <property type="match status" value="1"/>
</dbReference>
<feature type="compositionally biased region" description="Low complexity" evidence="5">
    <location>
        <begin position="543"/>
        <end position="557"/>
    </location>
</feature>
<dbReference type="Proteomes" id="UP001465755">
    <property type="component" value="Unassembled WGS sequence"/>
</dbReference>
<dbReference type="AlphaFoldDB" id="A0AAW1NTZ6"/>
<feature type="region of interest" description="Disordered" evidence="5">
    <location>
        <begin position="324"/>
        <end position="512"/>
    </location>
</feature>
<evidence type="ECO:0000256" key="2">
    <source>
        <dbReference type="ARBA" id="ARBA00022741"/>
    </source>
</evidence>
<sequence length="648" mass="68606">MLEGYRGLMPANARHGAAQATGQKPVELGSFNSPGGSLMIFSDVVLPGRPNAPLQPQAPSAPSASSSGPSASAGPDARASLPAAAASTPASPRATAALAASPPGSPTDRVTRRESHRSALALAEAAREEEARRREAEDQVLDRAAQIVRMQRSWKRAPAVEQKRDEGHWDVLLKEMQFMAKSFAWERKEHQKQARQVAKAAARSNMDASGRARKREQEEEARTRKRASFIAKEVRKFWGKVERVVAYKRQSLVDSRKKEAMDKHLTFLLGQTQRYSSLLAQRLGNTNTTNASATPAASEGGPSQPVLQANEQPLLLGSGLDAAADDSVPAQQPVSHAQPMDEDAGSDGDDAQQGDWMSEDGAERIEEDAADRDYAIRAGDHEQVDDEATLEEEEALEEAAGAPDRSRELADLENEAEMPLEQLLASYGFIMGADDEQPKDEPAVNVDQQPEPEDADLDAMASDSDEGAAVQGGDDSADNEYTRDAESEPDDEATLDEEELAAQAHGEDRQAAEAAELAELQAEADLPIEALLARYGHLREGPEAAGGEAAAAEAGAADVASAMDVDPAEPAAAGGQAAAVKDKEQPPASAKGKPKMSKNRDDESVPEGLVTGGSSGERMEGAAAMAVAAQPTGHTLQTTKVGTEVWGA</sequence>
<feature type="compositionally biased region" description="Basic and acidic residues" evidence="5">
    <location>
        <begin position="371"/>
        <end position="382"/>
    </location>
</feature>
<dbReference type="PANTHER" id="PTHR45685:SF1">
    <property type="entry name" value="HELICASE SRCAP"/>
    <property type="match status" value="1"/>
</dbReference>
<keyword evidence="2" id="KW-0547">Nucleotide-binding</keyword>
<evidence type="ECO:0000313" key="7">
    <source>
        <dbReference type="EMBL" id="KAK9794368.1"/>
    </source>
</evidence>
<feature type="domain" description="HSA" evidence="6">
    <location>
        <begin position="156"/>
        <end position="228"/>
    </location>
</feature>
<dbReference type="GO" id="GO:0006338">
    <property type="term" value="P:chromatin remodeling"/>
    <property type="evidence" value="ECO:0007669"/>
    <property type="project" value="TreeGrafter"/>
</dbReference>
<dbReference type="GO" id="GO:0016887">
    <property type="term" value="F:ATP hydrolysis activity"/>
    <property type="evidence" value="ECO:0007669"/>
    <property type="project" value="TreeGrafter"/>
</dbReference>
<accession>A0AAW1NTZ6</accession>
<comment type="caution">
    <text evidence="7">The sequence shown here is derived from an EMBL/GenBank/DDBJ whole genome shotgun (WGS) entry which is preliminary data.</text>
</comment>
<feature type="compositionally biased region" description="Basic and acidic residues" evidence="5">
    <location>
        <begin position="125"/>
        <end position="139"/>
    </location>
</feature>
<dbReference type="GO" id="GO:0000812">
    <property type="term" value="C:Swr1 complex"/>
    <property type="evidence" value="ECO:0007669"/>
    <property type="project" value="TreeGrafter"/>
</dbReference>
<feature type="compositionally biased region" description="Low complexity" evidence="5">
    <location>
        <begin position="51"/>
        <end position="102"/>
    </location>
</feature>
<proteinExistence type="predicted"/>
<feature type="compositionally biased region" description="Acidic residues" evidence="5">
    <location>
        <begin position="487"/>
        <end position="500"/>
    </location>
</feature>
<gene>
    <name evidence="7" type="ORF">WJX73_007998</name>
</gene>
<feature type="compositionally biased region" description="Low complexity" evidence="5">
    <location>
        <begin position="287"/>
        <end position="298"/>
    </location>
</feature>
<evidence type="ECO:0000256" key="3">
    <source>
        <dbReference type="ARBA" id="ARBA00022806"/>
    </source>
</evidence>